<dbReference type="Proteomes" id="UP000243217">
    <property type="component" value="Unassembled WGS sequence"/>
</dbReference>
<sequence>MTTMWEGVVSGAVAGAATRLIAAPLDLVKIRLQVHQAPMQTPEFGERLLKAIVRIYGEEGLRTFWRGNVAATGLWVSYSGIQFGCYQALQNTITNHDHKLSWIWYSGSGAIAGVVATMATYPLDLCRTVLASQGVPKAFPTMHAFASHIYTTQGLKGFFQGLSPTIFQIAPYMGISFGIYSTLSDISSKHPILQAIGNGAVAGFMSKLIVYPLDTVKKRMQMQGIPRHEAYGAAIPRYTSSWRCAHDILRHEGVAGFYKGTVPSLIKSGVSHSCTFTVYEITASILRRLHDKD</sequence>
<dbReference type="InterPro" id="IPR018108">
    <property type="entry name" value="MCP_transmembrane"/>
</dbReference>
<dbReference type="Pfam" id="PF00153">
    <property type="entry name" value="Mito_carr"/>
    <property type="match status" value="3"/>
</dbReference>
<keyword evidence="9" id="KW-1185">Reference proteome</keyword>
<dbReference type="PANTHER" id="PTHR24089">
    <property type="entry name" value="SOLUTE CARRIER FAMILY 25"/>
    <property type="match status" value="1"/>
</dbReference>
<evidence type="ECO:0000256" key="2">
    <source>
        <dbReference type="ARBA" id="ARBA00022448"/>
    </source>
</evidence>
<dbReference type="InterPro" id="IPR023395">
    <property type="entry name" value="MCP_dom_sf"/>
</dbReference>
<dbReference type="InterPro" id="IPR002067">
    <property type="entry name" value="MCP"/>
</dbReference>
<evidence type="ECO:0000256" key="5">
    <source>
        <dbReference type="ARBA" id="ARBA00023136"/>
    </source>
</evidence>
<dbReference type="SUPFAM" id="SSF103506">
    <property type="entry name" value="Mitochondrial carrier"/>
    <property type="match status" value="1"/>
</dbReference>
<keyword evidence="3 6" id="KW-0812">Transmembrane</keyword>
<comment type="subcellular location">
    <subcellularLocation>
        <location evidence="1">Membrane</location>
        <topology evidence="1">Multi-pass membrane protein</topology>
    </subcellularLocation>
</comment>
<proteinExistence type="inferred from homology"/>
<protein>
    <submittedName>
        <fullName evidence="8">Mitochondrial Carrier (MC) Family</fullName>
    </submittedName>
</protein>
<evidence type="ECO:0000256" key="6">
    <source>
        <dbReference type="PROSITE-ProRule" id="PRU00282"/>
    </source>
</evidence>
<evidence type="ECO:0000256" key="7">
    <source>
        <dbReference type="RuleBase" id="RU000488"/>
    </source>
</evidence>
<dbReference type="EMBL" id="JNBS01000450">
    <property type="protein sequence ID" value="OQS05494.1"/>
    <property type="molecule type" value="Genomic_DNA"/>
</dbReference>
<dbReference type="GO" id="GO:0055085">
    <property type="term" value="P:transmembrane transport"/>
    <property type="evidence" value="ECO:0007669"/>
    <property type="project" value="InterPro"/>
</dbReference>
<dbReference type="AlphaFoldDB" id="A0A1W0A5C7"/>
<evidence type="ECO:0000256" key="1">
    <source>
        <dbReference type="ARBA" id="ARBA00004141"/>
    </source>
</evidence>
<dbReference type="STRING" id="74557.A0A1W0A5C7"/>
<feature type="repeat" description="Solcar" evidence="6">
    <location>
        <begin position="2"/>
        <end position="92"/>
    </location>
</feature>
<keyword evidence="4" id="KW-0677">Repeat</keyword>
<feature type="repeat" description="Solcar" evidence="6">
    <location>
        <begin position="100"/>
        <end position="186"/>
    </location>
</feature>
<dbReference type="PROSITE" id="PS50920">
    <property type="entry name" value="SOLCAR"/>
    <property type="match status" value="3"/>
</dbReference>
<dbReference type="GO" id="GO:0016020">
    <property type="term" value="C:membrane"/>
    <property type="evidence" value="ECO:0007669"/>
    <property type="project" value="UniProtKB-SubCell"/>
</dbReference>
<evidence type="ECO:0000313" key="8">
    <source>
        <dbReference type="EMBL" id="OQS05494.1"/>
    </source>
</evidence>
<keyword evidence="5 6" id="KW-0472">Membrane</keyword>
<accession>A0A1W0A5C7</accession>
<evidence type="ECO:0000256" key="4">
    <source>
        <dbReference type="ARBA" id="ARBA00022737"/>
    </source>
</evidence>
<evidence type="ECO:0000256" key="3">
    <source>
        <dbReference type="ARBA" id="ARBA00022692"/>
    </source>
</evidence>
<name>A0A1W0A5C7_9STRA</name>
<feature type="repeat" description="Solcar" evidence="6">
    <location>
        <begin position="190"/>
        <end position="285"/>
    </location>
</feature>
<comment type="similarity">
    <text evidence="7">Belongs to the mitochondrial carrier (TC 2.A.29) family.</text>
</comment>
<evidence type="ECO:0000313" key="9">
    <source>
        <dbReference type="Proteomes" id="UP000243217"/>
    </source>
</evidence>
<dbReference type="OrthoDB" id="18574at2759"/>
<comment type="caution">
    <text evidence="8">The sequence shown here is derived from an EMBL/GenBank/DDBJ whole genome shotgun (WGS) entry which is preliminary data.</text>
</comment>
<dbReference type="Gene3D" id="1.50.40.10">
    <property type="entry name" value="Mitochondrial carrier domain"/>
    <property type="match status" value="1"/>
</dbReference>
<gene>
    <name evidence="8" type="ORF">THRCLA_02383</name>
</gene>
<keyword evidence="2 7" id="KW-0813">Transport</keyword>
<reference evidence="8 9" key="1">
    <citation type="journal article" date="2014" name="Genome Biol. Evol.">
        <title>The secreted proteins of Achlya hypogyna and Thraustotheca clavata identify the ancestral oomycete secretome and reveal gene acquisitions by horizontal gene transfer.</title>
        <authorList>
            <person name="Misner I."/>
            <person name="Blouin N."/>
            <person name="Leonard G."/>
            <person name="Richards T.A."/>
            <person name="Lane C.E."/>
        </authorList>
    </citation>
    <scope>NUCLEOTIDE SEQUENCE [LARGE SCALE GENOMIC DNA]</scope>
    <source>
        <strain evidence="8 9">ATCC 34112</strain>
    </source>
</reference>
<dbReference type="PRINTS" id="PR00926">
    <property type="entry name" value="MITOCARRIER"/>
</dbReference>
<organism evidence="8 9">
    <name type="scientific">Thraustotheca clavata</name>
    <dbReference type="NCBI Taxonomy" id="74557"/>
    <lineage>
        <taxon>Eukaryota</taxon>
        <taxon>Sar</taxon>
        <taxon>Stramenopiles</taxon>
        <taxon>Oomycota</taxon>
        <taxon>Saprolegniomycetes</taxon>
        <taxon>Saprolegniales</taxon>
        <taxon>Achlyaceae</taxon>
        <taxon>Thraustotheca</taxon>
    </lineage>
</organism>